<dbReference type="AlphaFoldDB" id="A0A196S3T1"/>
<dbReference type="PROSITE" id="PS50405">
    <property type="entry name" value="GST_CTER"/>
    <property type="match status" value="1"/>
</dbReference>
<protein>
    <submittedName>
        <fullName evidence="10">Elongation factor 1-gamma</fullName>
    </submittedName>
</protein>
<dbReference type="InterPro" id="IPR040079">
    <property type="entry name" value="Glutathione_S-Trfase"/>
</dbReference>
<dbReference type="Gene3D" id="3.40.30.10">
    <property type="entry name" value="Glutaredoxin"/>
    <property type="match status" value="1"/>
</dbReference>
<dbReference type="GO" id="GO:0003746">
    <property type="term" value="F:translation elongation factor activity"/>
    <property type="evidence" value="ECO:0007669"/>
    <property type="project" value="UniProtKB-UniRule"/>
</dbReference>
<dbReference type="SFLD" id="SFLDS00019">
    <property type="entry name" value="Glutathione_Transferase_(cytos"/>
    <property type="match status" value="1"/>
</dbReference>
<evidence type="ECO:0000259" key="8">
    <source>
        <dbReference type="PROSITE" id="PS50404"/>
    </source>
</evidence>
<feature type="region of interest" description="Disordered" evidence="6">
    <location>
        <begin position="218"/>
        <end position="258"/>
    </location>
</feature>
<dbReference type="FunFam" id="1.20.1050.10:FF:000006">
    <property type="entry name" value="Elongation factor 1 gamma"/>
    <property type="match status" value="1"/>
</dbReference>
<organism evidence="10 11">
    <name type="scientific">Blastocystis sp. subtype 1 (strain ATCC 50177 / NandII)</name>
    <dbReference type="NCBI Taxonomy" id="478820"/>
    <lineage>
        <taxon>Eukaryota</taxon>
        <taxon>Sar</taxon>
        <taxon>Stramenopiles</taxon>
        <taxon>Bigyra</taxon>
        <taxon>Opalozoa</taxon>
        <taxon>Opalinata</taxon>
        <taxon>Blastocystidae</taxon>
        <taxon>Blastocystis</taxon>
    </lineage>
</organism>
<dbReference type="Proteomes" id="UP000078348">
    <property type="component" value="Unassembled WGS sequence"/>
</dbReference>
<keyword evidence="11" id="KW-1185">Reference proteome</keyword>
<dbReference type="PANTHER" id="PTHR44372">
    <property type="entry name" value="ELONGATION FACTOR 1-GAMMA 1-RELATED"/>
    <property type="match status" value="1"/>
</dbReference>
<dbReference type="Gene3D" id="1.20.1050.10">
    <property type="match status" value="1"/>
</dbReference>
<dbReference type="Gene3D" id="3.30.70.1010">
    <property type="entry name" value="Translation elongation factor EF1B, gamma chain, conserved domain"/>
    <property type="match status" value="1"/>
</dbReference>
<evidence type="ECO:0000259" key="9">
    <source>
        <dbReference type="PROSITE" id="PS50405"/>
    </source>
</evidence>
<evidence type="ECO:0000256" key="2">
    <source>
        <dbReference type="ARBA" id="ARBA00011237"/>
    </source>
</evidence>
<dbReference type="FunFam" id="3.30.70.1010:FF:000001">
    <property type="entry name" value="Elongation factor 1-gamma 1"/>
    <property type="match status" value="1"/>
</dbReference>
<comment type="function">
    <text evidence="1">Probably plays a role in anchoring the complex to other cellular components.</text>
</comment>
<dbReference type="Pfam" id="PF00043">
    <property type="entry name" value="GST_C"/>
    <property type="match status" value="1"/>
</dbReference>
<dbReference type="SMART" id="SM01183">
    <property type="entry name" value="EF1G"/>
    <property type="match status" value="1"/>
</dbReference>
<comment type="subunit">
    <text evidence="2">EF-1 is composed of four subunits: alpha, beta, delta, and gamma.</text>
</comment>
<evidence type="ECO:0000259" key="7">
    <source>
        <dbReference type="PROSITE" id="PS50040"/>
    </source>
</evidence>
<keyword evidence="3 5" id="KW-0251">Elongation factor</keyword>
<dbReference type="STRING" id="478820.A0A196S3T1"/>
<dbReference type="InterPro" id="IPR036433">
    <property type="entry name" value="EF1B_G_C_sf"/>
</dbReference>
<dbReference type="InterPro" id="IPR010987">
    <property type="entry name" value="Glutathione-S-Trfase_C-like"/>
</dbReference>
<dbReference type="SUPFAM" id="SSF89942">
    <property type="entry name" value="eEF1-gamma domain"/>
    <property type="match status" value="1"/>
</dbReference>
<keyword evidence="4 5" id="KW-0648">Protein biosynthesis</keyword>
<dbReference type="GO" id="GO:0004364">
    <property type="term" value="F:glutathione transferase activity"/>
    <property type="evidence" value="ECO:0007669"/>
    <property type="project" value="InterPro"/>
</dbReference>
<dbReference type="PROSITE" id="PS50040">
    <property type="entry name" value="EF1G_C"/>
    <property type="match status" value="1"/>
</dbReference>
<proteinExistence type="predicted"/>
<dbReference type="PROSITE" id="PS50404">
    <property type="entry name" value="GST_NTER"/>
    <property type="match status" value="1"/>
</dbReference>
<dbReference type="InterPro" id="IPR036249">
    <property type="entry name" value="Thioredoxin-like_sf"/>
</dbReference>
<dbReference type="CDD" id="cd03044">
    <property type="entry name" value="GST_N_EF1Bgamma"/>
    <property type="match status" value="1"/>
</dbReference>
<dbReference type="Pfam" id="PF00647">
    <property type="entry name" value="EF1G"/>
    <property type="match status" value="1"/>
</dbReference>
<reference evidence="10 11" key="1">
    <citation type="submission" date="2016-05" db="EMBL/GenBank/DDBJ databases">
        <title>Nuclear genome of Blastocystis sp. subtype 1 NandII.</title>
        <authorList>
            <person name="Gentekaki E."/>
            <person name="Curtis B."/>
            <person name="Stairs C."/>
            <person name="Eme L."/>
            <person name="Herman E."/>
            <person name="Klimes V."/>
            <person name="Arias M.C."/>
            <person name="Elias M."/>
            <person name="Hilliou F."/>
            <person name="Klute M."/>
            <person name="Malik S.-B."/>
            <person name="Pightling A."/>
            <person name="Rachubinski R."/>
            <person name="Salas D."/>
            <person name="Schlacht A."/>
            <person name="Suga H."/>
            <person name="Archibald J."/>
            <person name="Ball S.G."/>
            <person name="Clark G."/>
            <person name="Dacks J."/>
            <person name="Van Der Giezen M."/>
            <person name="Tsaousis A."/>
            <person name="Roger A."/>
        </authorList>
    </citation>
    <scope>NUCLEOTIDE SEQUENCE [LARGE SCALE GENOMIC DNA]</scope>
    <source>
        <strain evidence="11">ATCC 50177 / NandII</strain>
    </source>
</reference>
<dbReference type="InterPro" id="IPR001662">
    <property type="entry name" value="EF1B_G_C"/>
</dbReference>
<dbReference type="OrthoDB" id="249703at2759"/>
<feature type="domain" description="GST N-terminal" evidence="8">
    <location>
        <begin position="1"/>
        <end position="80"/>
    </location>
</feature>
<accession>A0A196S3T1</accession>
<dbReference type="InterPro" id="IPR036282">
    <property type="entry name" value="Glutathione-S-Trfase_C_sf"/>
</dbReference>
<dbReference type="SFLD" id="SFLDG00358">
    <property type="entry name" value="Main_(cytGST)"/>
    <property type="match status" value="1"/>
</dbReference>
<feature type="domain" description="EF-1-gamma C-terminal" evidence="7">
    <location>
        <begin position="253"/>
        <end position="413"/>
    </location>
</feature>
<evidence type="ECO:0000256" key="4">
    <source>
        <dbReference type="ARBA" id="ARBA00022917"/>
    </source>
</evidence>
<evidence type="ECO:0000313" key="10">
    <source>
        <dbReference type="EMBL" id="OAO11815.1"/>
    </source>
</evidence>
<dbReference type="SUPFAM" id="SSF52833">
    <property type="entry name" value="Thioredoxin-like"/>
    <property type="match status" value="1"/>
</dbReference>
<dbReference type="InterPro" id="IPR004045">
    <property type="entry name" value="Glutathione_S-Trfase_N"/>
</dbReference>
<feature type="domain" description="GST C-terminal" evidence="9">
    <location>
        <begin position="85"/>
        <end position="217"/>
    </location>
</feature>
<feature type="compositionally biased region" description="Basic and acidic residues" evidence="6">
    <location>
        <begin position="218"/>
        <end position="250"/>
    </location>
</feature>
<evidence type="ECO:0000256" key="5">
    <source>
        <dbReference type="PROSITE-ProRule" id="PRU00519"/>
    </source>
</evidence>
<dbReference type="EMBL" id="LXWW01000578">
    <property type="protein sequence ID" value="OAO11815.1"/>
    <property type="molecule type" value="Genomic_DNA"/>
</dbReference>
<dbReference type="InterPro" id="IPR004046">
    <property type="entry name" value="GST_C"/>
</dbReference>
<dbReference type="InterPro" id="IPR044628">
    <property type="entry name" value="EF-1-gamma_plant"/>
</dbReference>
<gene>
    <name evidence="10" type="ORF">AV274_6516</name>
</gene>
<dbReference type="FunFam" id="3.40.30.10:FF:000148">
    <property type="entry name" value="Elongation factor 1B gamma"/>
    <property type="match status" value="1"/>
</dbReference>
<dbReference type="PANTHER" id="PTHR44372:SF1">
    <property type="entry name" value="ELONGATION FACTOR 1-GAMMA 3"/>
    <property type="match status" value="1"/>
</dbReference>
<dbReference type="Pfam" id="PF02798">
    <property type="entry name" value="GST_N"/>
    <property type="match status" value="1"/>
</dbReference>
<sequence length="413" mass="47533">MLVIYSYPGNCRVMEALIAAQYNQVEVSCPEFEMGKENKTEAFLKMNPNGKVPTLKTPEGAIFESTAIARYIARMRNDTGLMGVTFYQQAQVDQWIDWSNTELVPALNPWLYTIRGYLPPNPKVVEQGKQNTKALLAILNKWLAEHTFLVGERITLADIIMVCQLFYPMKFIMDAKYRAPFPSLMRWFLTCVNQPQFKAVMGPVDLCEKALELVMPKKEKKTEKKEEKKAEKKEEKKAAKEEKPVEEAPKKPAKNPLELLPPTTLDLDNWKRVYSNTHSDFYSVMDKFWAMYDAAGWSLWFCDYMYNDENKKGFMTANLVSGFIQRCDELRKYAFGNMSILKGENDAFFTIKGAWLMRGDSIQPMLDSNPDSASYTWKKVDINNEADKKELADLWCASETIDGKEINSNEVFK</sequence>
<dbReference type="SUPFAM" id="SSF47616">
    <property type="entry name" value="GST C-terminal domain-like"/>
    <property type="match status" value="1"/>
</dbReference>
<evidence type="ECO:0000256" key="3">
    <source>
        <dbReference type="ARBA" id="ARBA00022768"/>
    </source>
</evidence>
<comment type="caution">
    <text evidence="10">The sequence shown here is derived from an EMBL/GenBank/DDBJ whole genome shotgun (WGS) entry which is preliminary data.</text>
</comment>
<evidence type="ECO:0000256" key="1">
    <source>
        <dbReference type="ARBA" id="ARBA00003468"/>
    </source>
</evidence>
<evidence type="ECO:0000256" key="6">
    <source>
        <dbReference type="SAM" id="MobiDB-lite"/>
    </source>
</evidence>
<name>A0A196S3T1_BLAHN</name>
<evidence type="ECO:0000313" key="11">
    <source>
        <dbReference type="Proteomes" id="UP000078348"/>
    </source>
</evidence>
<dbReference type="CDD" id="cd03181">
    <property type="entry name" value="GST_C_EF1Bgamma_like"/>
    <property type="match status" value="1"/>
</dbReference>